<dbReference type="Proteomes" id="UP000827724">
    <property type="component" value="Unassembled WGS sequence"/>
</dbReference>
<dbReference type="GO" id="GO:0016209">
    <property type="term" value="F:antioxidant activity"/>
    <property type="evidence" value="ECO:0007669"/>
    <property type="project" value="InterPro"/>
</dbReference>
<dbReference type="Pfam" id="PF00578">
    <property type="entry name" value="AhpC-TSA"/>
    <property type="match status" value="1"/>
</dbReference>
<dbReference type="GO" id="GO:0016491">
    <property type="term" value="F:oxidoreductase activity"/>
    <property type="evidence" value="ECO:0007669"/>
    <property type="project" value="InterPro"/>
</dbReference>
<protein>
    <recommendedName>
        <fullName evidence="1">Alkyl hydroperoxide reductase subunit C/ Thiol specific antioxidant domain-containing protein</fullName>
    </recommendedName>
</protein>
<dbReference type="Gene3D" id="3.40.30.10">
    <property type="entry name" value="Glutaredoxin"/>
    <property type="match status" value="1"/>
</dbReference>
<dbReference type="EMBL" id="JAIWOZ010000002">
    <property type="protein sequence ID" value="KAH6609822.1"/>
    <property type="molecule type" value="Genomic_DNA"/>
</dbReference>
<reference evidence="2" key="1">
    <citation type="submission" date="2021-08" db="EMBL/GenBank/DDBJ databases">
        <title>Chromosome-Level Trichoderma cornu-damae using Hi-C Data.</title>
        <authorList>
            <person name="Kim C.S."/>
        </authorList>
    </citation>
    <scope>NUCLEOTIDE SEQUENCE</scope>
    <source>
        <strain evidence="2">KA19-0412C</strain>
    </source>
</reference>
<gene>
    <name evidence="2" type="ORF">Trco_003168</name>
</gene>
<evidence type="ECO:0000259" key="1">
    <source>
        <dbReference type="Pfam" id="PF00578"/>
    </source>
</evidence>
<feature type="domain" description="Alkyl hydroperoxide reductase subunit C/ Thiol specific antioxidant" evidence="1">
    <location>
        <begin position="34"/>
        <end position="168"/>
    </location>
</feature>
<comment type="caution">
    <text evidence="2">The sequence shown here is derived from an EMBL/GenBank/DDBJ whole genome shotgun (WGS) entry which is preliminary data.</text>
</comment>
<accession>A0A9P8QWE3</accession>
<keyword evidence="3" id="KW-1185">Reference proteome</keyword>
<organism evidence="2 3">
    <name type="scientific">Trichoderma cornu-damae</name>
    <dbReference type="NCBI Taxonomy" id="654480"/>
    <lineage>
        <taxon>Eukaryota</taxon>
        <taxon>Fungi</taxon>
        <taxon>Dikarya</taxon>
        <taxon>Ascomycota</taxon>
        <taxon>Pezizomycotina</taxon>
        <taxon>Sordariomycetes</taxon>
        <taxon>Hypocreomycetidae</taxon>
        <taxon>Hypocreales</taxon>
        <taxon>Hypocreaceae</taxon>
        <taxon>Trichoderma</taxon>
    </lineage>
</organism>
<dbReference type="SUPFAM" id="SSF52833">
    <property type="entry name" value="Thioredoxin-like"/>
    <property type="match status" value="1"/>
</dbReference>
<dbReference type="InterPro" id="IPR036249">
    <property type="entry name" value="Thioredoxin-like_sf"/>
</dbReference>
<dbReference type="InterPro" id="IPR000866">
    <property type="entry name" value="AhpC/TSA"/>
</dbReference>
<evidence type="ECO:0000313" key="2">
    <source>
        <dbReference type="EMBL" id="KAH6609822.1"/>
    </source>
</evidence>
<name>A0A9P8QWE3_9HYPO</name>
<sequence length="191" mass="21204">MSRQACPKPSRLSIFGAKDNIQQGFDVESTIQPGDKLPEFILSDARGKPASSVDLLAKGPLLIILTLRAFQQRLGDFQARGVTFVAVTPEQPDTSLTTAEKNELKFPVLTDDGLKLARKLRIVWRKPEELVATLNTIGADLEKRHGNDSAEMVIPTTLLVDEKGVVRNIFAEADWTKRLEPQEAVDWVNEL</sequence>
<dbReference type="AlphaFoldDB" id="A0A9P8QWE3"/>
<evidence type="ECO:0000313" key="3">
    <source>
        <dbReference type="Proteomes" id="UP000827724"/>
    </source>
</evidence>
<dbReference type="OrthoDB" id="338622at2759"/>
<proteinExistence type="predicted"/>